<dbReference type="EMBL" id="LNGD01000182">
    <property type="protein sequence ID" value="KYC46765.1"/>
    <property type="molecule type" value="Genomic_DNA"/>
</dbReference>
<reference evidence="1 2" key="1">
    <citation type="journal article" date="2016" name="ISME J.">
        <title>Chasing the elusive Euryarchaeota class WSA2: genomes reveal a uniquely fastidious methyl-reducing methanogen.</title>
        <authorList>
            <person name="Nobu M.K."/>
            <person name="Narihiro T."/>
            <person name="Kuroda K."/>
            <person name="Mei R."/>
            <person name="Liu W.T."/>
        </authorList>
    </citation>
    <scope>NUCLEOTIDE SEQUENCE [LARGE SCALE GENOMIC DNA]</scope>
    <source>
        <strain evidence="1">U1lsi0528_Bin089</strain>
    </source>
</reference>
<sequence>MANKTEERLNNWKKNNLGKSVYGNEEEMANADISDFDGPMGLALVSSIITRWKAVEIKPMEVFTEAKKLDPREKTLLFRTIVRLGFLERVYRNNNVIEMYKKEWDDIIEAVLVNVKVNEKEVYIPENSVGIIEGYYTLGEIIVLLKAFNDKPEIIQFLAEMMEDYEIGDTKVRGA</sequence>
<organism evidence="1 2">
    <name type="scientific">Candidatus Methanofastidiosum methylothiophilum</name>
    <dbReference type="NCBI Taxonomy" id="1705564"/>
    <lineage>
        <taxon>Archaea</taxon>
        <taxon>Methanobacteriati</taxon>
        <taxon>Methanobacteriota</taxon>
        <taxon>Stenosarchaea group</taxon>
        <taxon>Candidatus Methanofastidiosia</taxon>
        <taxon>Candidatus Methanofastidiosales</taxon>
        <taxon>Candidatus Methanofastidiosaceae</taxon>
        <taxon>Candidatus Methanofastidiosum</taxon>
    </lineage>
</organism>
<accession>A0A150IPM1</accession>
<dbReference type="Proteomes" id="UP000075578">
    <property type="component" value="Unassembled WGS sequence"/>
</dbReference>
<evidence type="ECO:0000313" key="2">
    <source>
        <dbReference type="Proteomes" id="UP000075578"/>
    </source>
</evidence>
<name>A0A150IPM1_9EURY</name>
<evidence type="ECO:0000313" key="1">
    <source>
        <dbReference type="EMBL" id="KYC46765.1"/>
    </source>
</evidence>
<protein>
    <submittedName>
        <fullName evidence="1">Uncharacterized protein</fullName>
    </submittedName>
</protein>
<comment type="caution">
    <text evidence="1">The sequence shown here is derived from an EMBL/GenBank/DDBJ whole genome shotgun (WGS) entry which is preliminary data.</text>
</comment>
<gene>
    <name evidence="1" type="ORF">AMQ74_01757</name>
</gene>
<dbReference type="AlphaFoldDB" id="A0A150IPM1"/>
<proteinExistence type="predicted"/>